<keyword evidence="2" id="KW-1185">Reference proteome</keyword>
<dbReference type="EMBL" id="BMAW01092689">
    <property type="protein sequence ID" value="GFS56324.1"/>
    <property type="molecule type" value="Genomic_DNA"/>
</dbReference>
<name>A0A8X6MGJ8_NEPPI</name>
<gene>
    <name evidence="1" type="primary">AVEN_219752_1</name>
    <name evidence="1" type="ORF">NPIL_318051</name>
</gene>
<sequence>MRTAVKKTLKYLLTNCSTEQQLPSDMLEKFLFPPYQNIFVDSLQNSMREINKVAPSANGLTQLYIDPALRPRARVFWRIDRIKSPLCQLYTGLHKVSKIRLFKKHFLNGLKSTVSIDRVKPALLLEKTTFQIYM</sequence>
<evidence type="ECO:0000313" key="2">
    <source>
        <dbReference type="Proteomes" id="UP000887013"/>
    </source>
</evidence>
<evidence type="ECO:0000313" key="1">
    <source>
        <dbReference type="EMBL" id="GFS56324.1"/>
    </source>
</evidence>
<proteinExistence type="predicted"/>
<comment type="caution">
    <text evidence="1">The sequence shown here is derived from an EMBL/GenBank/DDBJ whole genome shotgun (WGS) entry which is preliminary data.</text>
</comment>
<dbReference type="Proteomes" id="UP000887013">
    <property type="component" value="Unassembled WGS sequence"/>
</dbReference>
<accession>A0A8X6MGJ8</accession>
<protein>
    <submittedName>
        <fullName evidence="1">Integrase catalytic domain-containing protein</fullName>
    </submittedName>
</protein>
<organism evidence="1 2">
    <name type="scientific">Nephila pilipes</name>
    <name type="common">Giant wood spider</name>
    <name type="synonym">Nephila maculata</name>
    <dbReference type="NCBI Taxonomy" id="299642"/>
    <lineage>
        <taxon>Eukaryota</taxon>
        <taxon>Metazoa</taxon>
        <taxon>Ecdysozoa</taxon>
        <taxon>Arthropoda</taxon>
        <taxon>Chelicerata</taxon>
        <taxon>Arachnida</taxon>
        <taxon>Araneae</taxon>
        <taxon>Araneomorphae</taxon>
        <taxon>Entelegynae</taxon>
        <taxon>Araneoidea</taxon>
        <taxon>Nephilidae</taxon>
        <taxon>Nephila</taxon>
    </lineage>
</organism>
<reference evidence="1" key="1">
    <citation type="submission" date="2020-08" db="EMBL/GenBank/DDBJ databases">
        <title>Multicomponent nature underlies the extraordinary mechanical properties of spider dragline silk.</title>
        <authorList>
            <person name="Kono N."/>
            <person name="Nakamura H."/>
            <person name="Mori M."/>
            <person name="Yoshida Y."/>
            <person name="Ohtoshi R."/>
            <person name="Malay A.D."/>
            <person name="Moran D.A.P."/>
            <person name="Tomita M."/>
            <person name="Numata K."/>
            <person name="Arakawa K."/>
        </authorList>
    </citation>
    <scope>NUCLEOTIDE SEQUENCE</scope>
</reference>
<dbReference type="AlphaFoldDB" id="A0A8X6MGJ8"/>